<dbReference type="FunFam" id="3.40.50.10260:FF:000008">
    <property type="entry name" value="Multifunctional fusion protein"/>
    <property type="match status" value="1"/>
</dbReference>
<evidence type="ECO:0000313" key="21">
    <source>
        <dbReference type="Proteomes" id="UP000299211"/>
    </source>
</evidence>
<dbReference type="InterPro" id="IPR029056">
    <property type="entry name" value="Ribokinase-like"/>
</dbReference>
<feature type="compositionally biased region" description="Gly residues" evidence="17">
    <location>
        <begin position="425"/>
        <end position="435"/>
    </location>
</feature>
<dbReference type="Pfam" id="PF01256">
    <property type="entry name" value="Carb_kinase"/>
    <property type="match status" value="1"/>
</dbReference>
<dbReference type="InterPro" id="IPR000631">
    <property type="entry name" value="CARKD"/>
</dbReference>
<evidence type="ECO:0000256" key="17">
    <source>
        <dbReference type="SAM" id="MobiDB-lite"/>
    </source>
</evidence>
<dbReference type="GO" id="GO:0110051">
    <property type="term" value="P:metabolite repair"/>
    <property type="evidence" value="ECO:0007669"/>
    <property type="project" value="TreeGrafter"/>
</dbReference>
<name>A0A4D4MRG3_STRAX</name>
<keyword evidence="5 16" id="KW-0479">Metal-binding</keyword>
<evidence type="ECO:0000256" key="7">
    <source>
        <dbReference type="ARBA" id="ARBA00022840"/>
    </source>
</evidence>
<comment type="catalytic activity">
    <reaction evidence="2 16">
        <text>(6R)-NADPHX = (6S)-NADPHX</text>
        <dbReference type="Rhea" id="RHEA:32227"/>
        <dbReference type="ChEBI" id="CHEBI:64076"/>
        <dbReference type="ChEBI" id="CHEBI:64077"/>
        <dbReference type="EC" id="5.1.99.6"/>
    </reaction>
</comment>
<keyword evidence="11" id="KW-0456">Lyase</keyword>
<comment type="similarity">
    <text evidence="16">Belongs to the NnrE/AIBP family.</text>
</comment>
<keyword evidence="7" id="KW-0067">ATP-binding</keyword>
<feature type="region of interest" description="Disordered" evidence="17">
    <location>
        <begin position="348"/>
        <end position="374"/>
    </location>
</feature>
<feature type="binding site" evidence="16">
    <location>
        <position position="153"/>
    </location>
    <ligand>
        <name>(6S)-NADPHX</name>
        <dbReference type="ChEBI" id="CHEBI:64076"/>
    </ligand>
</feature>
<dbReference type="PROSITE" id="PS51385">
    <property type="entry name" value="YJEF_N"/>
    <property type="match status" value="1"/>
</dbReference>
<dbReference type="PANTHER" id="PTHR12592">
    <property type="entry name" value="ATP-DEPENDENT (S)-NAD(P)H-HYDRATE DEHYDRATASE FAMILY MEMBER"/>
    <property type="match status" value="1"/>
</dbReference>
<keyword evidence="10 16" id="KW-0413">Isomerase</keyword>
<feature type="compositionally biased region" description="Basic and acidic residues" evidence="17">
    <location>
        <begin position="404"/>
        <end position="418"/>
    </location>
</feature>
<comment type="function">
    <text evidence="16">Catalyzes the epimerization of the S- and R-forms of NAD(P)HX, a damaged form of NAD(P)H that is a result of enzymatic or heat-dependent hydration. This is a prerequisite for the S-specific NAD(P)H-hydrate dehydratase to allow the repair of both epimers of NAD(P)HX.</text>
</comment>
<evidence type="ECO:0000256" key="5">
    <source>
        <dbReference type="ARBA" id="ARBA00022723"/>
    </source>
</evidence>
<evidence type="ECO:0000256" key="3">
    <source>
        <dbReference type="ARBA" id="ARBA00006001"/>
    </source>
</evidence>
<dbReference type="STRING" id="33903.AQJ43_22865"/>
<dbReference type="Proteomes" id="UP000299211">
    <property type="component" value="Unassembled WGS sequence"/>
</dbReference>
<feature type="binding site" evidence="16">
    <location>
        <position position="120"/>
    </location>
    <ligand>
        <name>K(+)</name>
        <dbReference type="ChEBI" id="CHEBI:29103"/>
    </ligand>
</feature>
<evidence type="ECO:0000256" key="16">
    <source>
        <dbReference type="HAMAP-Rule" id="MF_01966"/>
    </source>
</evidence>
<comment type="caution">
    <text evidence="16">Lacks conserved residue(s) required for the propagation of feature annotation.</text>
</comment>
<evidence type="ECO:0000256" key="14">
    <source>
        <dbReference type="ARBA" id="ARBA00048238"/>
    </source>
</evidence>
<dbReference type="GO" id="GO:0052855">
    <property type="term" value="F:ADP-dependent NAD(P)H-hydrate dehydratase activity"/>
    <property type="evidence" value="ECO:0007669"/>
    <property type="project" value="UniProtKB-EC"/>
</dbReference>
<evidence type="ECO:0000256" key="8">
    <source>
        <dbReference type="ARBA" id="ARBA00022857"/>
    </source>
</evidence>
<organism evidence="20 21">
    <name type="scientific">Streptomyces avermitilis</name>
    <dbReference type="NCBI Taxonomy" id="33903"/>
    <lineage>
        <taxon>Bacteria</taxon>
        <taxon>Bacillati</taxon>
        <taxon>Actinomycetota</taxon>
        <taxon>Actinomycetes</taxon>
        <taxon>Kitasatosporales</taxon>
        <taxon>Streptomycetaceae</taxon>
        <taxon>Streptomyces</taxon>
    </lineage>
</organism>
<evidence type="ECO:0000313" key="20">
    <source>
        <dbReference type="EMBL" id="GDY74728.1"/>
    </source>
</evidence>
<feature type="domain" description="YjeF C-terminal" evidence="18">
    <location>
        <begin position="216"/>
        <end position="500"/>
    </location>
</feature>
<proteinExistence type="inferred from homology"/>
<protein>
    <recommendedName>
        <fullName evidence="16">NAD(P)H-hydrate epimerase</fullName>
        <ecNumber evidence="16">5.1.99.6</ecNumber>
    </recommendedName>
    <alternativeName>
        <fullName evidence="16">NAD(P)HX epimerase</fullName>
    </alternativeName>
</protein>
<dbReference type="GO" id="GO:0005524">
    <property type="term" value="F:ATP binding"/>
    <property type="evidence" value="ECO:0007669"/>
    <property type="project" value="UniProtKB-KW"/>
</dbReference>
<evidence type="ECO:0000256" key="12">
    <source>
        <dbReference type="ARBA" id="ARBA00023268"/>
    </source>
</evidence>
<feature type="compositionally biased region" description="Basic residues" evidence="17">
    <location>
        <begin position="472"/>
        <end position="493"/>
    </location>
</feature>
<comment type="catalytic activity">
    <reaction evidence="15">
        <text>(6S)-NADPHX + ADP = AMP + phosphate + NADPH + H(+)</text>
        <dbReference type="Rhea" id="RHEA:32235"/>
        <dbReference type="ChEBI" id="CHEBI:15378"/>
        <dbReference type="ChEBI" id="CHEBI:43474"/>
        <dbReference type="ChEBI" id="CHEBI:57783"/>
        <dbReference type="ChEBI" id="CHEBI:64076"/>
        <dbReference type="ChEBI" id="CHEBI:456215"/>
        <dbReference type="ChEBI" id="CHEBI:456216"/>
        <dbReference type="EC" id="4.2.1.136"/>
    </reaction>
</comment>
<keyword evidence="8 16" id="KW-0521">NADP</keyword>
<feature type="binding site" evidence="16">
    <location>
        <position position="59"/>
    </location>
    <ligand>
        <name>K(+)</name>
        <dbReference type="ChEBI" id="CHEBI:29103"/>
    </ligand>
</feature>
<evidence type="ECO:0000256" key="6">
    <source>
        <dbReference type="ARBA" id="ARBA00022741"/>
    </source>
</evidence>
<dbReference type="Gene3D" id="3.40.1190.20">
    <property type="match status" value="1"/>
</dbReference>
<dbReference type="InterPro" id="IPR004443">
    <property type="entry name" value="YjeF_N_dom"/>
</dbReference>
<comment type="similarity">
    <text evidence="4">In the C-terminal section; belongs to the NnrD/CARKD family.</text>
</comment>
<accession>A0A4D4MRG3</accession>
<dbReference type="GO" id="GO:0052856">
    <property type="term" value="F:NAD(P)HX epimerase activity"/>
    <property type="evidence" value="ECO:0007669"/>
    <property type="project" value="UniProtKB-UniRule"/>
</dbReference>
<comment type="caution">
    <text evidence="20">The sequence shown here is derived from an EMBL/GenBank/DDBJ whole genome shotgun (WGS) entry which is preliminary data.</text>
</comment>
<evidence type="ECO:0000256" key="10">
    <source>
        <dbReference type="ARBA" id="ARBA00023235"/>
    </source>
</evidence>
<evidence type="ECO:0000256" key="9">
    <source>
        <dbReference type="ARBA" id="ARBA00023027"/>
    </source>
</evidence>
<dbReference type="PANTHER" id="PTHR12592:SF0">
    <property type="entry name" value="ATP-DEPENDENT (S)-NAD(P)H-HYDRATE DEHYDRATASE"/>
    <property type="match status" value="1"/>
</dbReference>
<evidence type="ECO:0000256" key="15">
    <source>
        <dbReference type="ARBA" id="ARBA00049209"/>
    </source>
</evidence>
<dbReference type="Gene3D" id="3.40.50.10260">
    <property type="entry name" value="YjeF N-terminal domain"/>
    <property type="match status" value="1"/>
</dbReference>
<evidence type="ECO:0000259" key="18">
    <source>
        <dbReference type="PROSITE" id="PS51383"/>
    </source>
</evidence>
<dbReference type="NCBIfam" id="TIGR00197">
    <property type="entry name" value="yjeF_nterm"/>
    <property type="match status" value="1"/>
</dbReference>
<dbReference type="SUPFAM" id="SSF64153">
    <property type="entry name" value="YjeF N-terminal domain-like"/>
    <property type="match status" value="1"/>
</dbReference>
<dbReference type="Pfam" id="PF03853">
    <property type="entry name" value="YjeF_N"/>
    <property type="match status" value="1"/>
</dbReference>
<feature type="compositionally biased region" description="Basic residues" evidence="17">
    <location>
        <begin position="351"/>
        <end position="366"/>
    </location>
</feature>
<comment type="function">
    <text evidence="13">Bifunctional enzyme that catalyzes the epimerization of the S- and R-forms of NAD(P)HX and the dehydration of the S-form of NAD(P)HX at the expense of ADP, which is converted to AMP. This allows the repair of both epimers of NAD(P)HX, a damaged form of NAD(P)H that is a result of enzymatic or heat-dependent hydration.</text>
</comment>
<keyword evidence="12" id="KW-0511">Multifunctional enzyme</keyword>
<evidence type="ECO:0000259" key="19">
    <source>
        <dbReference type="PROSITE" id="PS51385"/>
    </source>
</evidence>
<dbReference type="SUPFAM" id="SSF53613">
    <property type="entry name" value="Ribokinase-like"/>
    <property type="match status" value="1"/>
</dbReference>
<dbReference type="HAMAP" id="MF_01966">
    <property type="entry name" value="NADHX_epimerase"/>
    <property type="match status" value="1"/>
</dbReference>
<evidence type="ECO:0000256" key="4">
    <source>
        <dbReference type="ARBA" id="ARBA00009524"/>
    </source>
</evidence>
<dbReference type="GO" id="GO:0046872">
    <property type="term" value="F:metal ion binding"/>
    <property type="evidence" value="ECO:0007669"/>
    <property type="project" value="UniProtKB-KW"/>
</dbReference>
<keyword evidence="9 16" id="KW-0520">NAD</keyword>
<keyword evidence="16" id="KW-0630">Potassium</keyword>
<feature type="region of interest" description="Disordered" evidence="17">
    <location>
        <begin position="404"/>
        <end position="500"/>
    </location>
</feature>
<dbReference type="PROSITE" id="PS51383">
    <property type="entry name" value="YJEF_C_3"/>
    <property type="match status" value="1"/>
</dbReference>
<comment type="similarity">
    <text evidence="3">In the N-terminal section; belongs to the NnrE/AIBP family.</text>
</comment>
<dbReference type="InterPro" id="IPR036652">
    <property type="entry name" value="YjeF_N_dom_sf"/>
</dbReference>
<feature type="binding site" evidence="16">
    <location>
        <position position="156"/>
    </location>
    <ligand>
        <name>K(+)</name>
        <dbReference type="ChEBI" id="CHEBI:29103"/>
    </ligand>
</feature>
<comment type="catalytic activity">
    <reaction evidence="14">
        <text>(6S)-NADHX + ADP = AMP + phosphate + NADH + H(+)</text>
        <dbReference type="Rhea" id="RHEA:32223"/>
        <dbReference type="ChEBI" id="CHEBI:15378"/>
        <dbReference type="ChEBI" id="CHEBI:43474"/>
        <dbReference type="ChEBI" id="CHEBI:57945"/>
        <dbReference type="ChEBI" id="CHEBI:64074"/>
        <dbReference type="ChEBI" id="CHEBI:456215"/>
        <dbReference type="ChEBI" id="CHEBI:456216"/>
        <dbReference type="EC" id="4.2.1.136"/>
    </reaction>
</comment>
<evidence type="ECO:0000256" key="2">
    <source>
        <dbReference type="ARBA" id="ARBA00000909"/>
    </source>
</evidence>
<feature type="compositionally biased region" description="Low complexity" evidence="17">
    <location>
        <begin position="441"/>
        <end position="453"/>
    </location>
</feature>
<evidence type="ECO:0000256" key="13">
    <source>
        <dbReference type="ARBA" id="ARBA00025153"/>
    </source>
</evidence>
<evidence type="ECO:0000256" key="1">
    <source>
        <dbReference type="ARBA" id="ARBA00000013"/>
    </source>
</evidence>
<reference evidence="20 21" key="1">
    <citation type="submission" date="2019-04" db="EMBL/GenBank/DDBJ databases">
        <title>Draft genome sequences of Streptomyces avermitilis ATCC 31267.</title>
        <authorList>
            <person name="Komaki H."/>
            <person name="Tamura T."/>
            <person name="Hosoyama A."/>
        </authorList>
    </citation>
    <scope>NUCLEOTIDE SEQUENCE [LARGE SCALE GENOMIC DNA]</scope>
    <source>
        <strain evidence="20 21">ATCC 31267</strain>
    </source>
</reference>
<feature type="binding site" evidence="16">
    <location>
        <begin position="124"/>
        <end position="130"/>
    </location>
    <ligand>
        <name>(6S)-NADPHX</name>
        <dbReference type="ChEBI" id="CHEBI:64076"/>
    </ligand>
</feature>
<keyword evidence="6 16" id="KW-0547">Nucleotide-binding</keyword>
<dbReference type="AlphaFoldDB" id="A0A4D4MRG3"/>
<evidence type="ECO:0000256" key="11">
    <source>
        <dbReference type="ARBA" id="ARBA00023239"/>
    </source>
</evidence>
<dbReference type="EC" id="5.1.99.6" evidence="16"/>
<comment type="cofactor">
    <cofactor evidence="16">
        <name>K(+)</name>
        <dbReference type="ChEBI" id="CHEBI:29103"/>
    </cofactor>
    <text evidence="16">Binds 1 potassium ion per subunit.</text>
</comment>
<feature type="binding site" evidence="16">
    <location>
        <begin position="58"/>
        <end position="62"/>
    </location>
    <ligand>
        <name>(6S)-NADPHX</name>
        <dbReference type="ChEBI" id="CHEBI:64076"/>
    </ligand>
</feature>
<feature type="domain" description="YjeF N-terminal" evidence="19">
    <location>
        <begin position="10"/>
        <end position="210"/>
    </location>
</feature>
<comment type="catalytic activity">
    <reaction evidence="1 16">
        <text>(6R)-NADHX = (6S)-NADHX</text>
        <dbReference type="Rhea" id="RHEA:32215"/>
        <dbReference type="ChEBI" id="CHEBI:64074"/>
        <dbReference type="ChEBI" id="CHEBI:64075"/>
        <dbReference type="EC" id="5.1.99.6"/>
    </reaction>
</comment>
<sequence>MRTAYSVETVRSAERSLMARLPEGALMQRAAAGLAAACAQLLGRVYGRRIVLLVGSGDNGGDALYAGARLARRGAGVTAVLLAAGRAHASGLAALRRAGGSVTGTGPAEELIRRADLVVDGIVGIGGKGGLRPDAALLAESVERSGAAVVAVDLPSGVDADTGEVPGAAVRADLTVTFGTHKPGLLIDPAREYAGSVRLVDIGLELPDGPDLEALQHADVARLLPVPGAESDKYRRGVVGIAAGSARYPGAAVLAVAGALRGGAGAVRYVGPAGDAVLARFPETLVSDKGPKQAGRVQAWVVGPGAGDDAPVVAEVLAADVPVLVDADGLRLAGRDAVRGRTAPTLMTPHAGRRRRCSGCRARRSSGHGSSRYGNWRGVMERRCSSRGPRRWWRTRGRGRTGEFDGHVLAGHRGERGRAVRAGGVAAGGGTPGSGRGKRGGVPARARGAVRGGRSPDGGPRPGGDDPGGLARRARLTRRARLSGRPGRRPRGRHAAERAP</sequence>
<dbReference type="EMBL" id="BJHY01000001">
    <property type="protein sequence ID" value="GDY74728.1"/>
    <property type="molecule type" value="Genomic_DNA"/>
</dbReference>
<gene>
    <name evidence="16" type="primary">nnrE</name>
    <name evidence="20" type="ORF">SAV31267_042130</name>
</gene>